<keyword evidence="1" id="KW-1133">Transmembrane helix</keyword>
<organism evidence="2 3">
    <name type="scientific">Hoylesella timonensis S9-PR14</name>
    <dbReference type="NCBI Taxonomy" id="1401062"/>
    <lineage>
        <taxon>Bacteria</taxon>
        <taxon>Pseudomonadati</taxon>
        <taxon>Bacteroidota</taxon>
        <taxon>Bacteroidia</taxon>
        <taxon>Bacteroidales</taxon>
        <taxon>Prevotellaceae</taxon>
        <taxon>Hoylesella</taxon>
    </lineage>
</organism>
<evidence type="ECO:0000313" key="2">
    <source>
        <dbReference type="EMBL" id="KGI22377.1"/>
    </source>
</evidence>
<accession>A0A098YSU7</accession>
<dbReference type="Gene3D" id="3.40.50.1110">
    <property type="entry name" value="SGNH hydrolase"/>
    <property type="match status" value="1"/>
</dbReference>
<comment type="caution">
    <text evidence="2">The sequence shown here is derived from an EMBL/GenBank/DDBJ whole genome shotgun (WGS) entry which is preliminary data.</text>
</comment>
<keyword evidence="1" id="KW-0472">Membrane</keyword>
<dbReference type="SUPFAM" id="SSF52266">
    <property type="entry name" value="SGNH hydrolase"/>
    <property type="match status" value="1"/>
</dbReference>
<proteinExistence type="predicted"/>
<sequence>MKRKILYVIIFLGVIFFVDFIVGYLSKRLISKVPDIGASQTNCVQALCHRKASLLVLGQSTAVRHYDTRILADSLRLSVYNAGWDGHNIRYSAMVFYSFLQRCKPKIVCIDLYPEQLNSVKNDAMNDLYPFYGLSHVADSILENSIIGSQKYKLCSNLYRYNNTWQWLLYAYCKKETDKYNGFRPLEAIKNESVNIKKIDNEGIDIDKENLYYLDNIVHKCKEEKINLFFSISPSLIVANHSDYISWIHSYSKKNDVELIDLSHDQRFLKNTFLFHDYIHLNCKGAVLFSQIIVDHIRQSMKKASQ</sequence>
<keyword evidence="1" id="KW-0812">Transmembrane</keyword>
<dbReference type="AlphaFoldDB" id="A0A098YSU7"/>
<dbReference type="InterPro" id="IPR036514">
    <property type="entry name" value="SGNH_hydro_sf"/>
</dbReference>
<reference evidence="2 3" key="1">
    <citation type="submission" date="2014-07" db="EMBL/GenBank/DDBJ databases">
        <authorList>
            <person name="McCorrison J."/>
            <person name="Sanka R."/>
            <person name="Torralba M."/>
            <person name="Gillis M."/>
            <person name="Haft D.H."/>
            <person name="Methe B."/>
            <person name="Sutton G."/>
            <person name="Nelson K.E."/>
        </authorList>
    </citation>
    <scope>NUCLEOTIDE SEQUENCE [LARGE SCALE GENOMIC DNA]</scope>
    <source>
        <strain evidence="2 3">S9-PR14</strain>
    </source>
</reference>
<feature type="transmembrane region" description="Helical" evidence="1">
    <location>
        <begin position="5"/>
        <end position="25"/>
    </location>
</feature>
<dbReference type="OrthoDB" id="869432at2"/>
<dbReference type="Proteomes" id="UP000029723">
    <property type="component" value="Unassembled WGS sequence"/>
</dbReference>
<evidence type="ECO:0008006" key="4">
    <source>
        <dbReference type="Google" id="ProtNLM"/>
    </source>
</evidence>
<evidence type="ECO:0000313" key="3">
    <source>
        <dbReference type="Proteomes" id="UP000029723"/>
    </source>
</evidence>
<dbReference type="RefSeq" id="WP_036926879.1">
    <property type="nucleotide sequence ID" value="NZ_JRPQ01000072.1"/>
</dbReference>
<dbReference type="GO" id="GO:0016788">
    <property type="term" value="F:hydrolase activity, acting on ester bonds"/>
    <property type="evidence" value="ECO:0007669"/>
    <property type="project" value="UniProtKB-ARBA"/>
</dbReference>
<protein>
    <recommendedName>
        <fullName evidence="4">SGNH hydrolase-type esterase domain-containing protein</fullName>
    </recommendedName>
</protein>
<gene>
    <name evidence="2" type="ORF">HMPREF9304_04880</name>
</gene>
<name>A0A098YSU7_9BACT</name>
<dbReference type="EMBL" id="JRPQ01000072">
    <property type="protein sequence ID" value="KGI22377.1"/>
    <property type="molecule type" value="Genomic_DNA"/>
</dbReference>
<evidence type="ECO:0000256" key="1">
    <source>
        <dbReference type="SAM" id="Phobius"/>
    </source>
</evidence>